<dbReference type="InterPro" id="IPR010126">
    <property type="entry name" value="Esterase_phb"/>
</dbReference>
<accession>A0A837DE05</accession>
<evidence type="ECO:0000256" key="1">
    <source>
        <dbReference type="ARBA" id="ARBA00022729"/>
    </source>
</evidence>
<dbReference type="InterPro" id="IPR050955">
    <property type="entry name" value="Plant_Biomass_Hydrol_Est"/>
</dbReference>
<feature type="chain" id="PRO_5032702816" evidence="3">
    <location>
        <begin position="28"/>
        <end position="331"/>
    </location>
</feature>
<dbReference type="AlphaFoldDB" id="A0A837DE05"/>
<dbReference type="NCBIfam" id="TIGR01840">
    <property type="entry name" value="esterase_phb"/>
    <property type="match status" value="1"/>
</dbReference>
<feature type="signal peptide" evidence="3">
    <location>
        <begin position="1"/>
        <end position="27"/>
    </location>
</feature>
<dbReference type="Pfam" id="PF10503">
    <property type="entry name" value="Esterase_PHB"/>
    <property type="match status" value="1"/>
</dbReference>
<protein>
    <submittedName>
        <fullName evidence="4">Esterase</fullName>
    </submittedName>
</protein>
<dbReference type="PANTHER" id="PTHR43037:SF1">
    <property type="entry name" value="BLL1128 PROTEIN"/>
    <property type="match status" value="1"/>
</dbReference>
<keyword evidence="2" id="KW-0378">Hydrolase</keyword>
<comment type="caution">
    <text evidence="4">The sequence shown here is derived from an EMBL/GenBank/DDBJ whole genome shotgun (WGS) entry which is preliminary data.</text>
</comment>
<evidence type="ECO:0000313" key="4">
    <source>
        <dbReference type="EMBL" id="KHF46133.1"/>
    </source>
</evidence>
<dbReference type="SUPFAM" id="SSF53474">
    <property type="entry name" value="alpha/beta-Hydrolases"/>
    <property type="match status" value="2"/>
</dbReference>
<name>A0A837DE05_9PSEU</name>
<dbReference type="GO" id="GO:0016787">
    <property type="term" value="F:hydrolase activity"/>
    <property type="evidence" value="ECO:0007669"/>
    <property type="project" value="UniProtKB-KW"/>
</dbReference>
<dbReference type="RefSeq" id="WP_074988088.1">
    <property type="nucleotide sequence ID" value="NZ_FOWS01000003.1"/>
</dbReference>
<keyword evidence="1 3" id="KW-0732">Signal</keyword>
<dbReference type="OrthoDB" id="9767239at2"/>
<dbReference type="InterPro" id="IPR029058">
    <property type="entry name" value="AB_hydrolase_fold"/>
</dbReference>
<dbReference type="PANTHER" id="PTHR43037">
    <property type="entry name" value="UNNAMED PRODUCT-RELATED"/>
    <property type="match status" value="1"/>
</dbReference>
<dbReference type="Proteomes" id="UP000030848">
    <property type="component" value="Unassembled WGS sequence"/>
</dbReference>
<reference evidence="4 5" key="1">
    <citation type="submission" date="2014-10" db="EMBL/GenBank/DDBJ databases">
        <title>Genome sequence of Micropolyspora internatus JCM3315.</title>
        <authorList>
            <person name="Shin S.-K."/>
            <person name="Yi H."/>
        </authorList>
    </citation>
    <scope>NUCLEOTIDE SEQUENCE [LARGE SCALE GENOMIC DNA]</scope>
    <source>
        <strain evidence="4 5">JCM 3315</strain>
    </source>
</reference>
<gene>
    <name evidence="4" type="ORF">MINT15_04340</name>
</gene>
<evidence type="ECO:0000256" key="3">
    <source>
        <dbReference type="SAM" id="SignalP"/>
    </source>
</evidence>
<proteinExistence type="predicted"/>
<evidence type="ECO:0000313" key="5">
    <source>
        <dbReference type="Proteomes" id="UP000030848"/>
    </source>
</evidence>
<dbReference type="EMBL" id="JRZE01000001">
    <property type="protein sequence ID" value="KHF46133.1"/>
    <property type="molecule type" value="Genomic_DNA"/>
</dbReference>
<evidence type="ECO:0000256" key="2">
    <source>
        <dbReference type="ARBA" id="ARBA00022801"/>
    </source>
</evidence>
<organism evidence="4 5">
    <name type="scientific">Saccharomonospora viridis</name>
    <dbReference type="NCBI Taxonomy" id="1852"/>
    <lineage>
        <taxon>Bacteria</taxon>
        <taxon>Bacillati</taxon>
        <taxon>Actinomycetota</taxon>
        <taxon>Actinomycetes</taxon>
        <taxon>Pseudonocardiales</taxon>
        <taxon>Pseudonocardiaceae</taxon>
        <taxon>Saccharomonospora</taxon>
    </lineage>
</organism>
<dbReference type="Gene3D" id="3.40.50.1820">
    <property type="entry name" value="alpha/beta hydrolase"/>
    <property type="match status" value="1"/>
</dbReference>
<dbReference type="GO" id="GO:0005576">
    <property type="term" value="C:extracellular region"/>
    <property type="evidence" value="ECO:0007669"/>
    <property type="project" value="InterPro"/>
</dbReference>
<sequence length="331" mass="35321">MRIFTRTRHLLLLLLSAVLLGAPAAHAAPPSTTAPPSTAAITEIPNFGDNPGNLQMFQYVPEGLPEGRPVVVVLHGCTQNATDYGNDSGWVELADAWQFSLVLPQQRLINNFNYCFNWFERTDTTRGSGEVASVISMVDYAIDAVGADSSRVYVTGLSAGGGMTSALLATYPERFAGGGIVAGIPYRCAAALYEAFMCMNPGKNLSPSAWGDLVRSASSHDGAWPTVSIWHGNADYTVAVANQRELIEQWTNVHGTDATPDRTDTVAGYPREFYEDANGNTVVESVTVTGMGHGQPVDPGTGEGQCGRTAAHVLDVDVCAAWHLGQTWNLS</sequence>